<evidence type="ECO:0000313" key="3">
    <source>
        <dbReference type="Proteomes" id="UP001153365"/>
    </source>
</evidence>
<reference evidence="2" key="1">
    <citation type="submission" date="2022-06" db="EMBL/GenBank/DDBJ databases">
        <authorList>
            <consortium name="SYNGENTA / RWTH Aachen University"/>
        </authorList>
    </citation>
    <scope>NUCLEOTIDE SEQUENCE</scope>
</reference>
<dbReference type="InterPro" id="IPR006252">
    <property type="entry name" value="Malate_synthA"/>
</dbReference>
<evidence type="ECO:0000313" key="2">
    <source>
        <dbReference type="EMBL" id="CAH7672826.1"/>
    </source>
</evidence>
<feature type="domain" description="Malate synthase N-terminal" evidence="1">
    <location>
        <begin position="10"/>
        <end position="69"/>
    </location>
</feature>
<dbReference type="EMBL" id="CALTRL010001510">
    <property type="protein sequence ID" value="CAH7672826.1"/>
    <property type="molecule type" value="Genomic_DNA"/>
</dbReference>
<dbReference type="PANTHER" id="PTHR42902">
    <property type="entry name" value="MALATE SYNTHASE"/>
    <property type="match status" value="1"/>
</dbReference>
<dbReference type="Pfam" id="PF20656">
    <property type="entry name" value="MS_N"/>
    <property type="match status" value="1"/>
</dbReference>
<dbReference type="InterPro" id="IPR046363">
    <property type="entry name" value="MS_N_TIM-barrel_dom"/>
</dbReference>
<gene>
    <name evidence="2" type="ORF">PPACK8108_LOCUS7666</name>
</gene>
<keyword evidence="3" id="KW-1185">Reference proteome</keyword>
<dbReference type="InterPro" id="IPR011076">
    <property type="entry name" value="Malate_synth_sf"/>
</dbReference>
<dbReference type="GO" id="GO:0004474">
    <property type="term" value="F:malate synthase activity"/>
    <property type="evidence" value="ECO:0007669"/>
    <property type="project" value="InterPro"/>
</dbReference>
<evidence type="ECO:0000259" key="1">
    <source>
        <dbReference type="Pfam" id="PF20656"/>
    </source>
</evidence>
<organism evidence="2 3">
    <name type="scientific">Phakopsora pachyrhizi</name>
    <name type="common">Asian soybean rust disease fungus</name>
    <dbReference type="NCBI Taxonomy" id="170000"/>
    <lineage>
        <taxon>Eukaryota</taxon>
        <taxon>Fungi</taxon>
        <taxon>Dikarya</taxon>
        <taxon>Basidiomycota</taxon>
        <taxon>Pucciniomycotina</taxon>
        <taxon>Pucciniomycetes</taxon>
        <taxon>Pucciniales</taxon>
        <taxon>Phakopsoraceae</taxon>
        <taxon>Phakopsora</taxon>
    </lineage>
</organism>
<dbReference type="Proteomes" id="UP001153365">
    <property type="component" value="Unassembled WGS sequence"/>
</dbReference>
<dbReference type="Gene3D" id="3.20.20.360">
    <property type="entry name" value="Malate synthase, domain 3"/>
    <property type="match status" value="1"/>
</dbReference>
<name>A0AAV0AV42_PHAPC</name>
<comment type="caution">
    <text evidence="2">The sequence shown here is derived from an EMBL/GenBank/DDBJ whole genome shotgun (WGS) entry which is preliminary data.</text>
</comment>
<sequence>MSLTTSLLGVKLLQEVEKVHQSILTPEAIKFLATLHRYFEPTRRSLLKLHQLQQACLDAGGLLDFNPQTSWIRKDLTWQAASPAPGLSRDDWPVDRKMVINALNSGAATYMADFKGLYTTLEKSFHKCSKTG</sequence>
<dbReference type="GO" id="GO:0006097">
    <property type="term" value="P:glyoxylate cycle"/>
    <property type="evidence" value="ECO:0007669"/>
    <property type="project" value="InterPro"/>
</dbReference>
<dbReference type="GO" id="GO:0005782">
    <property type="term" value="C:peroxisomal matrix"/>
    <property type="evidence" value="ECO:0007669"/>
    <property type="project" value="TreeGrafter"/>
</dbReference>
<protein>
    <submittedName>
        <fullName evidence="2">Malate synthase-domain-containing protein</fullName>
    </submittedName>
</protein>
<dbReference type="AlphaFoldDB" id="A0AAV0AV42"/>
<accession>A0AAV0AV42</accession>
<dbReference type="InterPro" id="IPR048356">
    <property type="entry name" value="MS_N"/>
</dbReference>
<proteinExistence type="predicted"/>
<dbReference type="SUPFAM" id="SSF51645">
    <property type="entry name" value="Malate synthase G"/>
    <property type="match status" value="1"/>
</dbReference>
<dbReference type="PANTHER" id="PTHR42902:SF1">
    <property type="entry name" value="MALATE SYNTHASE 1-RELATED"/>
    <property type="match status" value="1"/>
</dbReference>